<keyword evidence="2" id="KW-1185">Reference proteome</keyword>
<dbReference type="Proteomes" id="UP000239614">
    <property type="component" value="Unassembled WGS sequence"/>
</dbReference>
<evidence type="ECO:0000313" key="2">
    <source>
        <dbReference type="Proteomes" id="UP000239614"/>
    </source>
</evidence>
<gene>
    <name evidence="1" type="ORF">CPAL_13340</name>
</gene>
<dbReference type="EMBL" id="PVXN01000031">
    <property type="protein sequence ID" value="PRR73214.1"/>
    <property type="molecule type" value="Genomic_DNA"/>
</dbReference>
<accession>A0A2T0ASQ3</accession>
<proteinExistence type="predicted"/>
<protein>
    <submittedName>
        <fullName evidence="1">Uncharacterized protein</fullName>
    </submittedName>
</protein>
<reference evidence="1 2" key="1">
    <citation type="submission" date="2018-03" db="EMBL/GenBank/DDBJ databases">
        <title>Genome sequence of Clostridium thermopalmarium DSM 5974.</title>
        <authorList>
            <person name="Poehlein A."/>
            <person name="Daniel R."/>
        </authorList>
    </citation>
    <scope>NUCLEOTIDE SEQUENCE [LARGE SCALE GENOMIC DNA]</scope>
    <source>
        <strain evidence="1 2">DSM 5974</strain>
    </source>
</reference>
<name>A0A2T0ASQ3_9CLOT</name>
<dbReference type="AlphaFoldDB" id="A0A2T0ASQ3"/>
<evidence type="ECO:0000313" key="1">
    <source>
        <dbReference type="EMBL" id="PRR73214.1"/>
    </source>
</evidence>
<comment type="caution">
    <text evidence="1">The sequence shown here is derived from an EMBL/GenBank/DDBJ whole genome shotgun (WGS) entry which is preliminary data.</text>
</comment>
<sequence length="29" mass="2929">MFFIVTIFLNGGAVGVSGEKGGLESLDNG</sequence>
<organism evidence="1 2">
    <name type="scientific">Clostridium thermopalmarium DSM 5974</name>
    <dbReference type="NCBI Taxonomy" id="1121340"/>
    <lineage>
        <taxon>Bacteria</taxon>
        <taxon>Bacillati</taxon>
        <taxon>Bacillota</taxon>
        <taxon>Clostridia</taxon>
        <taxon>Eubacteriales</taxon>
        <taxon>Clostridiaceae</taxon>
        <taxon>Clostridium</taxon>
    </lineage>
</organism>